<organism evidence="4">
    <name type="scientific">Streptomyces sp. NBC_00060</name>
    <dbReference type="NCBI Taxonomy" id="2975636"/>
    <lineage>
        <taxon>Bacteria</taxon>
        <taxon>Bacillati</taxon>
        <taxon>Actinomycetota</taxon>
        <taxon>Actinomycetes</taxon>
        <taxon>Kitasatosporales</taxon>
        <taxon>Streptomycetaceae</taxon>
        <taxon>Streptomyces</taxon>
    </lineage>
</organism>
<evidence type="ECO:0000256" key="2">
    <source>
        <dbReference type="SAM" id="SignalP"/>
    </source>
</evidence>
<feature type="chain" id="PRO_5043759959" description="DUF6801 domain-containing protein" evidence="2">
    <location>
        <begin position="27"/>
        <end position="339"/>
    </location>
</feature>
<protein>
    <recommendedName>
        <fullName evidence="3">DUF6801 domain-containing protein</fullName>
    </recommendedName>
</protein>
<accession>A0AAU2GVX1</accession>
<name>A0AAU2GVX1_9ACTN</name>
<feature type="compositionally biased region" description="Pro residues" evidence="1">
    <location>
        <begin position="236"/>
        <end position="247"/>
    </location>
</feature>
<feature type="region of interest" description="Disordered" evidence="1">
    <location>
        <begin position="200"/>
        <end position="292"/>
    </location>
</feature>
<proteinExistence type="predicted"/>
<feature type="signal peptide" evidence="2">
    <location>
        <begin position="1"/>
        <end position="26"/>
    </location>
</feature>
<evidence type="ECO:0000313" key="4">
    <source>
        <dbReference type="EMBL" id="WTU39361.1"/>
    </source>
</evidence>
<feature type="domain" description="DUF6801" evidence="3">
    <location>
        <begin position="36"/>
        <end position="196"/>
    </location>
</feature>
<dbReference type="EMBL" id="CP108253">
    <property type="protein sequence ID" value="WTU39361.1"/>
    <property type="molecule type" value="Genomic_DNA"/>
</dbReference>
<reference evidence="4" key="1">
    <citation type="submission" date="2022-10" db="EMBL/GenBank/DDBJ databases">
        <title>The complete genomes of actinobacterial strains from the NBC collection.</title>
        <authorList>
            <person name="Joergensen T.S."/>
            <person name="Alvarez Arevalo M."/>
            <person name="Sterndorff E.B."/>
            <person name="Faurdal D."/>
            <person name="Vuksanovic O."/>
            <person name="Mourched A.-S."/>
            <person name="Charusanti P."/>
            <person name="Shaw S."/>
            <person name="Blin K."/>
            <person name="Weber T."/>
        </authorList>
    </citation>
    <scope>NUCLEOTIDE SEQUENCE</scope>
    <source>
        <strain evidence="4">NBC_00060</strain>
    </source>
</reference>
<evidence type="ECO:0000259" key="3">
    <source>
        <dbReference type="Pfam" id="PF20611"/>
    </source>
</evidence>
<evidence type="ECO:0000256" key="1">
    <source>
        <dbReference type="SAM" id="MobiDB-lite"/>
    </source>
</evidence>
<feature type="compositionally biased region" description="Low complexity" evidence="1">
    <location>
        <begin position="225"/>
        <end position="234"/>
    </location>
</feature>
<gene>
    <name evidence="4" type="ORF">OHV25_07130</name>
</gene>
<dbReference type="InterPro" id="IPR046542">
    <property type="entry name" value="DUF6801"/>
</dbReference>
<dbReference type="AlphaFoldDB" id="A0AAU2GVX1"/>
<dbReference type="Pfam" id="PF20611">
    <property type="entry name" value="DUF6801"/>
    <property type="match status" value="1"/>
</dbReference>
<feature type="compositionally biased region" description="Gly residues" evidence="1">
    <location>
        <begin position="248"/>
        <end position="265"/>
    </location>
</feature>
<feature type="compositionally biased region" description="Pro residues" evidence="1">
    <location>
        <begin position="208"/>
        <end position="224"/>
    </location>
</feature>
<sequence>MKCALGGSAALALAGGALLSYGVGSAAAVEARLSQTYECKFPLIGADSLKVAITAQLPASVPVNTQTGAIRIDALSTVSARAAQGLGLVGAKTVEGIASASATVNLPGGDQLDVGLDTTVAKADVPAPARDFDVKASGAAPSLSFRRPGSATIDVNAITLKLTARDAAGKVVQLPPYEDVFEAPCVLKPPDQNKTLHRFTITGADPTGPTPTGPTPSSPPPSGPSPTGSATAGPGPTGPSPTGPSPTGPGGTPGPTGPTGTGGPGSSAPPAGTTGGTSGGTDLVTHVNGPGDGGGSLAGTGAAAAGWLLTGAGVLGAAGIAALHHVPRRIRGEGDDGTV</sequence>
<keyword evidence="2" id="KW-0732">Signal</keyword>